<protein>
    <recommendedName>
        <fullName evidence="3">Metallo-beta-lactamase domain-containing protein</fullName>
    </recommendedName>
</protein>
<dbReference type="GO" id="GO:0005634">
    <property type="term" value="C:nucleus"/>
    <property type="evidence" value="ECO:0007669"/>
    <property type="project" value="TreeGrafter"/>
</dbReference>
<evidence type="ECO:0008006" key="3">
    <source>
        <dbReference type="Google" id="ProtNLM"/>
    </source>
</evidence>
<dbReference type="Gene3D" id="3.60.15.10">
    <property type="entry name" value="Ribonuclease Z/Hydroxyacylglutathione hydrolase-like"/>
    <property type="match status" value="1"/>
</dbReference>
<proteinExistence type="predicted"/>
<feature type="non-terminal residue" evidence="1">
    <location>
        <position position="157"/>
    </location>
</feature>
<evidence type="ECO:0000313" key="1">
    <source>
        <dbReference type="EMBL" id="OAX30815.1"/>
    </source>
</evidence>
<keyword evidence="2" id="KW-1185">Reference proteome</keyword>
<organism evidence="1 2">
    <name type="scientific">Rhizopogon vinicolor AM-OR11-026</name>
    <dbReference type="NCBI Taxonomy" id="1314800"/>
    <lineage>
        <taxon>Eukaryota</taxon>
        <taxon>Fungi</taxon>
        <taxon>Dikarya</taxon>
        <taxon>Basidiomycota</taxon>
        <taxon>Agaricomycotina</taxon>
        <taxon>Agaricomycetes</taxon>
        <taxon>Agaricomycetidae</taxon>
        <taxon>Boletales</taxon>
        <taxon>Suillineae</taxon>
        <taxon>Rhizopogonaceae</taxon>
        <taxon>Rhizopogon</taxon>
    </lineage>
</organism>
<reference evidence="1 2" key="1">
    <citation type="submission" date="2016-06" db="EMBL/GenBank/DDBJ databases">
        <title>Comparative genomics of the ectomycorrhizal sister species Rhizopogon vinicolor and Rhizopogon vesiculosus (Basidiomycota: Boletales) reveals a divergence of the mating type B locus.</title>
        <authorList>
            <consortium name="DOE Joint Genome Institute"/>
            <person name="Mujic A.B."/>
            <person name="Kuo A."/>
            <person name="Tritt A."/>
            <person name="Lipzen A."/>
            <person name="Chen C."/>
            <person name="Johnson J."/>
            <person name="Sharma A."/>
            <person name="Barry K."/>
            <person name="Grigoriev I.V."/>
            <person name="Spatafora J.W."/>
        </authorList>
    </citation>
    <scope>NUCLEOTIDE SEQUENCE [LARGE SCALE GENOMIC DNA]</scope>
    <source>
        <strain evidence="1 2">AM-OR11-026</strain>
    </source>
</reference>
<gene>
    <name evidence="1" type="ORF">K503DRAFT_788222</name>
</gene>
<accession>A0A1B7MDZ4</accession>
<dbReference type="Proteomes" id="UP000092154">
    <property type="component" value="Unassembled WGS sequence"/>
</dbReference>
<dbReference type="AlphaFoldDB" id="A0A1B7MDZ4"/>
<dbReference type="SUPFAM" id="SSF56281">
    <property type="entry name" value="Metallo-hydrolase/oxidoreductase"/>
    <property type="match status" value="1"/>
</dbReference>
<name>A0A1B7MDZ4_9AGAM</name>
<dbReference type="PANTHER" id="PTHR46018">
    <property type="entry name" value="ZINC PHOSPHODIESTERASE ELAC PROTEIN 1"/>
    <property type="match status" value="1"/>
</dbReference>
<evidence type="ECO:0000313" key="2">
    <source>
        <dbReference type="Proteomes" id="UP000092154"/>
    </source>
</evidence>
<dbReference type="GO" id="GO:0042781">
    <property type="term" value="F:3'-tRNA processing endoribonuclease activity"/>
    <property type="evidence" value="ECO:0007669"/>
    <property type="project" value="TreeGrafter"/>
</dbReference>
<sequence length="157" mass="17095">MTFTHTAERYLLHVIPVLHTSECPGQDIVCDTDGFWRGVTGGIGYWGEVVVDAGQIRHRGCVIHEPTKACDLDDAFDASPIILLIQPAPDIPTPVSLLIHEATDSYITRHIDLSARQTKDEVESKVAARGHSTPVMADSFAKEIGASTLILNHIGSR</sequence>
<dbReference type="STRING" id="1314800.A0A1B7MDZ4"/>
<dbReference type="InterPro" id="IPR036866">
    <property type="entry name" value="RibonucZ/Hydroxyglut_hydro"/>
</dbReference>
<dbReference type="PANTHER" id="PTHR46018:SF2">
    <property type="entry name" value="ZINC PHOSPHODIESTERASE ELAC PROTEIN 1"/>
    <property type="match status" value="1"/>
</dbReference>
<dbReference type="InParanoid" id="A0A1B7MDZ4"/>
<dbReference type="EMBL" id="KV449888">
    <property type="protein sequence ID" value="OAX30815.1"/>
    <property type="molecule type" value="Genomic_DNA"/>
</dbReference>
<dbReference type="OrthoDB" id="527344at2759"/>